<feature type="non-terminal residue" evidence="1">
    <location>
        <position position="615"/>
    </location>
</feature>
<name>A0A2T3M442_PHOLE</name>
<proteinExistence type="predicted"/>
<dbReference type="Proteomes" id="UP000240410">
    <property type="component" value="Unassembled WGS sequence"/>
</dbReference>
<evidence type="ECO:0000313" key="1">
    <source>
        <dbReference type="EMBL" id="PSV86222.1"/>
    </source>
</evidence>
<protein>
    <submittedName>
        <fullName evidence="1">Uncharacterized protein</fullName>
    </submittedName>
</protein>
<comment type="caution">
    <text evidence="1">The sequence shown here is derived from an EMBL/GenBank/DDBJ whole genome shotgun (WGS) entry which is preliminary data.</text>
</comment>
<sequence length="615" mass="66764">MTFNNEKYDADVVSSSTAMMAPSGNTYSLDATILPLSLYLDSELDYTYSVLRNGSVIDVDPSQLSVEWYTSPSLSDLRAEGPTRQLVADPNDLSGLGGNYIELVLTYSNGSDGVSARFYSPSQVNTSDRPPVFDTWYSGIAMTESPATATAVANLISRDPAVETEPPGPGNAYNVGFQYFSDASPFESFDTLALLAQSYPSTSSIRVDATLTSNTVPNDVLTLSERFSFIGDDVYRLRTVTKPRLQYDIPLHPDDTIGLQNEAQVLADIAALNNDPAIDINVATEWEQSSDKGDNWTPTTITSMTYSNLSAGMIYRLKLTSTSSNGTGNSDTLYSDVSAQVLSSTQNNYDILFDDLQTPQVSVPLSVSTDLLVNGAAAPFSGRAVRWEVVDPDGVISYTANSDIYTPRADDVDSRVRVTVTYFDDNDLRLVSRDLTTETVIAAPTDTDMLALLDRLSPSLPLTPDGVSVGTVVSLTSADQAAIDASSVNVAYEWQEGEVGSWDPLAVNQTNASYTAQTGNIGQRLRLKLTLTAGGEEVERFSQYTSEVQPNEANLETFTLFLEFDRDESRLSLTDASMTRLDKLIEKNNISTSDYAWLRIPANSGFDEGVVVGNE</sequence>
<accession>A0A2T3M442</accession>
<dbReference type="AlphaFoldDB" id="A0A2T3M442"/>
<organism evidence="1 2">
    <name type="scientific">Photobacterium leiognathi</name>
    <dbReference type="NCBI Taxonomy" id="553611"/>
    <lineage>
        <taxon>Bacteria</taxon>
        <taxon>Pseudomonadati</taxon>
        <taxon>Pseudomonadota</taxon>
        <taxon>Gammaproteobacteria</taxon>
        <taxon>Vibrionales</taxon>
        <taxon>Vibrionaceae</taxon>
        <taxon>Photobacterium</taxon>
    </lineage>
</organism>
<dbReference type="EMBL" id="PYOJ01000068">
    <property type="protein sequence ID" value="PSV86222.1"/>
    <property type="molecule type" value="Genomic_DNA"/>
</dbReference>
<evidence type="ECO:0000313" key="2">
    <source>
        <dbReference type="Proteomes" id="UP000240410"/>
    </source>
</evidence>
<reference evidence="1 2" key="1">
    <citation type="submission" date="2018-03" db="EMBL/GenBank/DDBJ databases">
        <title>Whole genome sequencing of Histamine producing bacteria.</title>
        <authorList>
            <person name="Butler K."/>
        </authorList>
    </citation>
    <scope>NUCLEOTIDE SEQUENCE [LARGE SCALE GENOMIC DNA]</scope>
    <source>
        <strain evidence="1 2">ATCC 33979</strain>
    </source>
</reference>
<gene>
    <name evidence="1" type="ORF">CTM89_21120</name>
</gene>